<dbReference type="Proteomes" id="UP001434883">
    <property type="component" value="Unassembled WGS sequence"/>
</dbReference>
<dbReference type="InterPro" id="IPR024051">
    <property type="entry name" value="AICAR_Tfase_dup_dom_sf"/>
</dbReference>
<accession>A0ABV0RJD3</accession>
<dbReference type="EMBL" id="JAHRIN010050439">
    <property type="protein sequence ID" value="MEQ2208270.1"/>
    <property type="molecule type" value="Genomic_DNA"/>
</dbReference>
<dbReference type="InterPro" id="IPR002695">
    <property type="entry name" value="PurH-like"/>
</dbReference>
<organism evidence="1 2">
    <name type="scientific">Xenoophorus captivus</name>
    <dbReference type="NCBI Taxonomy" id="1517983"/>
    <lineage>
        <taxon>Eukaryota</taxon>
        <taxon>Metazoa</taxon>
        <taxon>Chordata</taxon>
        <taxon>Craniata</taxon>
        <taxon>Vertebrata</taxon>
        <taxon>Euteleostomi</taxon>
        <taxon>Actinopterygii</taxon>
        <taxon>Neopterygii</taxon>
        <taxon>Teleostei</taxon>
        <taxon>Neoteleostei</taxon>
        <taxon>Acanthomorphata</taxon>
        <taxon>Ovalentaria</taxon>
        <taxon>Atherinomorphae</taxon>
        <taxon>Cyprinodontiformes</taxon>
        <taxon>Goodeidae</taxon>
        <taxon>Xenoophorus</taxon>
    </lineage>
</organism>
<gene>
    <name evidence="1" type="ORF">XENOCAPTIV_012238</name>
</gene>
<dbReference type="PANTHER" id="PTHR11692:SF0">
    <property type="entry name" value="BIFUNCTIONAL PURINE BIOSYNTHESIS PROTEIN ATIC"/>
    <property type="match status" value="1"/>
</dbReference>
<dbReference type="SUPFAM" id="SSF53927">
    <property type="entry name" value="Cytidine deaminase-like"/>
    <property type="match status" value="1"/>
</dbReference>
<dbReference type="PANTHER" id="PTHR11692">
    <property type="entry name" value="BIFUNCTIONAL PURINE BIOSYNTHESIS PROTEIN PURH"/>
    <property type="match status" value="1"/>
</dbReference>
<proteinExistence type="predicted"/>
<dbReference type="Gene3D" id="3.40.140.20">
    <property type="match status" value="1"/>
</dbReference>
<evidence type="ECO:0000313" key="1">
    <source>
        <dbReference type="EMBL" id="MEQ2208270.1"/>
    </source>
</evidence>
<evidence type="ECO:0000313" key="2">
    <source>
        <dbReference type="Proteomes" id="UP001434883"/>
    </source>
</evidence>
<comment type="caution">
    <text evidence="1">The sequence shown here is derived from an EMBL/GenBank/DDBJ whole genome shotgun (WGS) entry which is preliminary data.</text>
</comment>
<dbReference type="InterPro" id="IPR016193">
    <property type="entry name" value="Cytidine_deaminase-like"/>
</dbReference>
<protein>
    <submittedName>
        <fullName evidence="1">Uncharacterized protein</fullName>
    </submittedName>
</protein>
<name>A0ABV0RJD3_9TELE</name>
<sequence length="117" mass="12858">MKFRSGVKRAEMANAIDQYVSDTIGEGPDLAVWKSMYDEVPEPLSVTEKKNWTSSLQAVAVSSDAFFPFRDNIDRAKRSGVEYIAAPAGSAADEIVVNACNELGITLVHTSLRLFHH</sequence>
<keyword evidence="2" id="KW-1185">Reference proteome</keyword>
<reference evidence="1 2" key="1">
    <citation type="submission" date="2021-06" db="EMBL/GenBank/DDBJ databases">
        <authorList>
            <person name="Palmer J.M."/>
        </authorList>
    </citation>
    <scope>NUCLEOTIDE SEQUENCE [LARGE SCALE GENOMIC DNA]</scope>
    <source>
        <strain evidence="1 2">XC_2019</strain>
        <tissue evidence="1">Muscle</tissue>
    </source>
</reference>